<dbReference type="GO" id="GO:0046509">
    <property type="term" value="F:1,2-diacylglycerol 3-beta-galactosyltransferase activity"/>
    <property type="evidence" value="ECO:0007669"/>
    <property type="project" value="UniProtKB-EC"/>
</dbReference>
<evidence type="ECO:0000313" key="13">
    <source>
        <dbReference type="Proteomes" id="UP000008021"/>
    </source>
</evidence>
<comment type="similarity">
    <text evidence="1">Belongs to the glycosyltransferase 28 family.</text>
</comment>
<dbReference type="CDD" id="cd17507">
    <property type="entry name" value="GT28_Beta-DGS-like"/>
    <property type="match status" value="1"/>
</dbReference>
<dbReference type="AlphaFoldDB" id="A0A0E0ESD8"/>
<dbReference type="STRING" id="40149.A0A0E0ESD8"/>
<evidence type="ECO:0000256" key="2">
    <source>
        <dbReference type="ARBA" id="ARBA00012615"/>
    </source>
</evidence>
<dbReference type="eggNOG" id="ENOG502QPXV">
    <property type="taxonomic scope" value="Eukaryota"/>
</dbReference>
<proteinExistence type="inferred from homology"/>
<evidence type="ECO:0000256" key="6">
    <source>
        <dbReference type="ARBA" id="ARBA00022679"/>
    </source>
</evidence>
<dbReference type="InterPro" id="IPR009695">
    <property type="entry name" value="Diacylglyc_glucosyltr_N"/>
</dbReference>
<dbReference type="GO" id="GO:0009247">
    <property type="term" value="P:glycolipid biosynthetic process"/>
    <property type="evidence" value="ECO:0007669"/>
    <property type="project" value="InterPro"/>
</dbReference>
<keyword evidence="5" id="KW-0328">Glycosyltransferase</keyword>
<dbReference type="EnsemblPlants" id="OMERI09G08510.1">
    <property type="protein sequence ID" value="OMERI09G08510.1"/>
    <property type="gene ID" value="OMERI09G08510"/>
</dbReference>
<evidence type="ECO:0000256" key="1">
    <source>
        <dbReference type="ARBA" id="ARBA00006962"/>
    </source>
</evidence>
<feature type="domain" description="Glycosyl transferase family 28 C-terminal" evidence="10">
    <location>
        <begin position="224"/>
        <end position="343"/>
    </location>
</feature>
<accession>A0A0E0ESD8</accession>
<dbReference type="PANTHER" id="PTHR43025:SF3">
    <property type="entry name" value="MONOGALACTOSYLDIACYLGLYCEROL SYNTHASE 1, CHLOROPLASTIC"/>
    <property type="match status" value="1"/>
</dbReference>
<dbReference type="HOGENOM" id="CLU_028367_3_2_1"/>
<dbReference type="InterPro" id="IPR050519">
    <property type="entry name" value="Glycosyltransf_28_UgtP"/>
</dbReference>
<feature type="domain" description="Diacylglycerol glucosyltransferase N-terminal" evidence="11">
    <location>
        <begin position="23"/>
        <end position="132"/>
    </location>
</feature>
<evidence type="ECO:0000313" key="12">
    <source>
        <dbReference type="EnsemblPlants" id="OMERI09G08510.1"/>
    </source>
</evidence>
<evidence type="ECO:0000259" key="11">
    <source>
        <dbReference type="Pfam" id="PF06925"/>
    </source>
</evidence>
<dbReference type="Gene3D" id="3.40.50.2000">
    <property type="entry name" value="Glycogen Phosphorylase B"/>
    <property type="match status" value="1"/>
</dbReference>
<evidence type="ECO:0000259" key="10">
    <source>
        <dbReference type="Pfam" id="PF04101"/>
    </source>
</evidence>
<keyword evidence="3" id="KW-0150">Chloroplast</keyword>
<dbReference type="Pfam" id="PF06925">
    <property type="entry name" value="MGDG_synth"/>
    <property type="match status" value="1"/>
</dbReference>
<dbReference type="EC" id="2.4.1.46" evidence="2"/>
<evidence type="ECO:0000256" key="8">
    <source>
        <dbReference type="ARBA" id="ARBA00023136"/>
    </source>
</evidence>
<evidence type="ECO:0000256" key="5">
    <source>
        <dbReference type="ARBA" id="ARBA00022676"/>
    </source>
</evidence>
<dbReference type="PANTHER" id="PTHR43025">
    <property type="entry name" value="MONOGALACTOSYLDIACYLGLYCEROL SYNTHASE"/>
    <property type="match status" value="1"/>
</dbReference>
<dbReference type="FunFam" id="3.40.50.2000:FF:000111">
    <property type="entry name" value="Monogalactosyldiacylglycerol synthase 3, chloroplastic"/>
    <property type="match status" value="1"/>
</dbReference>
<dbReference type="InterPro" id="IPR007235">
    <property type="entry name" value="Glyco_trans_28_C"/>
</dbReference>
<keyword evidence="7" id="KW-0809">Transit peptide</keyword>
<evidence type="ECO:0000256" key="4">
    <source>
        <dbReference type="ARBA" id="ARBA00022640"/>
    </source>
</evidence>
<dbReference type="SUPFAM" id="SSF53756">
    <property type="entry name" value="UDP-Glycosyltransferase/glycogen phosphorylase"/>
    <property type="match status" value="1"/>
</dbReference>
<name>A0A0E0ESD8_9ORYZ</name>
<dbReference type="Gramene" id="OMERI09G08510.1">
    <property type="protein sequence ID" value="OMERI09G08510.1"/>
    <property type="gene ID" value="OMERI09G08510"/>
</dbReference>
<dbReference type="Proteomes" id="UP000008021">
    <property type="component" value="Chromosome 9"/>
</dbReference>
<sequence length="369" mass="40799">MGVARAEAPKKVLILMSDTGGGHRASAEAIKAAFIQEFGDDYQVFVTDLWTDHTPWPFNQLPRSYSFLVKHGPLWKMTYYGTAPRVVHQPHFAATSTFIAREVAKGLMKYQPDVIISVHPLMQHVPLRILRFHKLVTRCYCPSAEVSKRALKAGLQPSQIKVYGLPVRPSFVKPIRPKDELRRELGMDEYLPAVLLMGGGEGMGPIEATARALGDALYDEVLGEPTGQILVICGRNKKLTNRLQSINWKVPVQVKGFVTKMEECMGACDCIITKAGPGTIAEAMIRGLPIILNGYIAGQEAGNVPYVVDNGCGKFSKSPEQIAKIVADWFGPRSDELKMMSENALKLARPDAVFKIVHDLHDLFFDIGI</sequence>
<reference evidence="12" key="2">
    <citation type="submission" date="2018-05" db="EMBL/GenBank/DDBJ databases">
        <title>OmerRS3 (Oryza meridionalis Reference Sequence Version 3).</title>
        <authorList>
            <person name="Zhang J."/>
            <person name="Kudrna D."/>
            <person name="Lee S."/>
            <person name="Talag J."/>
            <person name="Welchert J."/>
            <person name="Wing R.A."/>
        </authorList>
    </citation>
    <scope>NUCLEOTIDE SEQUENCE [LARGE SCALE GENOMIC DNA]</scope>
    <source>
        <strain evidence="12">cv. OR44</strain>
    </source>
</reference>
<evidence type="ECO:0000256" key="3">
    <source>
        <dbReference type="ARBA" id="ARBA00022528"/>
    </source>
</evidence>
<keyword evidence="6" id="KW-0808">Transferase</keyword>
<keyword evidence="4" id="KW-0934">Plastid</keyword>
<evidence type="ECO:0000256" key="9">
    <source>
        <dbReference type="ARBA" id="ARBA00046299"/>
    </source>
</evidence>
<reference evidence="12" key="1">
    <citation type="submission" date="2015-04" db="UniProtKB">
        <authorList>
            <consortium name="EnsemblPlants"/>
        </authorList>
    </citation>
    <scope>IDENTIFICATION</scope>
</reference>
<keyword evidence="13" id="KW-1185">Reference proteome</keyword>
<keyword evidence="8" id="KW-0472">Membrane</keyword>
<organism evidence="12">
    <name type="scientific">Oryza meridionalis</name>
    <dbReference type="NCBI Taxonomy" id="40149"/>
    <lineage>
        <taxon>Eukaryota</taxon>
        <taxon>Viridiplantae</taxon>
        <taxon>Streptophyta</taxon>
        <taxon>Embryophyta</taxon>
        <taxon>Tracheophyta</taxon>
        <taxon>Spermatophyta</taxon>
        <taxon>Magnoliopsida</taxon>
        <taxon>Liliopsida</taxon>
        <taxon>Poales</taxon>
        <taxon>Poaceae</taxon>
        <taxon>BOP clade</taxon>
        <taxon>Oryzoideae</taxon>
        <taxon>Oryzeae</taxon>
        <taxon>Oryzinae</taxon>
        <taxon>Oryza</taxon>
    </lineage>
</organism>
<protein>
    <recommendedName>
        <fullName evidence="2">monogalactosyldiacylglycerol synthase</fullName>
        <ecNumber evidence="2">2.4.1.46</ecNumber>
    </recommendedName>
</protein>
<evidence type="ECO:0000256" key="7">
    <source>
        <dbReference type="ARBA" id="ARBA00022946"/>
    </source>
</evidence>
<comment type="subcellular location">
    <subcellularLocation>
        <location evidence="9">Plastid</location>
        <location evidence="9">Chloroplast membrane</location>
    </subcellularLocation>
</comment>
<dbReference type="Pfam" id="PF04101">
    <property type="entry name" value="Glyco_tran_28_C"/>
    <property type="match status" value="1"/>
</dbReference>
<dbReference type="GO" id="GO:0031969">
    <property type="term" value="C:chloroplast membrane"/>
    <property type="evidence" value="ECO:0007669"/>
    <property type="project" value="UniProtKB-SubCell"/>
</dbReference>